<proteinExistence type="predicted"/>
<dbReference type="Gene3D" id="3.40.50.300">
    <property type="entry name" value="P-loop containing nucleotide triphosphate hydrolases"/>
    <property type="match status" value="2"/>
</dbReference>
<keyword evidence="5" id="KW-1185">Reference proteome</keyword>
<feature type="domain" description="KaiC-like" evidence="3">
    <location>
        <begin position="101"/>
        <end position="203"/>
    </location>
</feature>
<name>L0HBC3_METFS</name>
<dbReference type="Proteomes" id="UP000010824">
    <property type="component" value="Chromosome"/>
</dbReference>
<sequence>MAAPTDTRSRIQDIAITGRSKKRTTGIVGLNLLLDGGFPEGTLVMIYGTPVAGLDLAALQFWKAEGGEEGTYFMNDGDVDIDMIDAADLHPEMYLPQMAGGRIVVDSLSAIILKYGIDVALKFLRLAREDMKKRGANLMFIVFTGIHSPMEMTRLMRAADVVIEFRNSVQQAEIERTLAVQKIRDAAAPQRLLPFIITDKGIEASTTSRVV</sequence>
<dbReference type="Pfam" id="PF06745">
    <property type="entry name" value="ATPase"/>
    <property type="match status" value="1"/>
</dbReference>
<dbReference type="KEGG" id="mfo:Metfor_0229"/>
<protein>
    <submittedName>
        <fullName evidence="4">KaiC</fullName>
    </submittedName>
</protein>
<evidence type="ECO:0000313" key="5">
    <source>
        <dbReference type="Proteomes" id="UP000010824"/>
    </source>
</evidence>
<dbReference type="HOGENOM" id="CLU_1399764_0_0_2"/>
<accession>L0HBC3</accession>
<reference evidence="4 5" key="2">
    <citation type="journal article" date="2014" name="Genome Announc.">
        <title>Complete Genome Sequence of Methanoregula formicica SMSPT, a Mesophilic Hydrogenotrophic Methanogen Isolated from a Methanogenic Upflow Anaerobic Sludge Blanket Reactor.</title>
        <authorList>
            <person name="Yamamoto K."/>
            <person name="Tamaki H."/>
            <person name="Cadillo-Quiroz H."/>
            <person name="Imachi H."/>
            <person name="Kyrpides N."/>
            <person name="Woyke T."/>
            <person name="Goodwin L."/>
            <person name="Zinder S.H."/>
            <person name="Kamagata Y."/>
            <person name="Liu W.T."/>
        </authorList>
    </citation>
    <scope>NUCLEOTIDE SEQUENCE [LARGE SCALE GENOMIC DNA]</scope>
    <source>
        <strain evidence="5">DSM 22288 / NBRC 105244 / SMSP</strain>
    </source>
</reference>
<dbReference type="RefSeq" id="WP_015284274.1">
    <property type="nucleotide sequence ID" value="NC_019943.1"/>
</dbReference>
<dbReference type="EMBL" id="CP003167">
    <property type="protein sequence ID" value="AGB01310.1"/>
    <property type="molecule type" value="Genomic_DNA"/>
</dbReference>
<dbReference type="InterPro" id="IPR027417">
    <property type="entry name" value="P-loop_NTPase"/>
</dbReference>
<organism evidence="4 5">
    <name type="scientific">Methanoregula formicica (strain DSM 22288 / NBRC 105244 / SMSP)</name>
    <dbReference type="NCBI Taxonomy" id="593750"/>
    <lineage>
        <taxon>Archaea</taxon>
        <taxon>Methanobacteriati</taxon>
        <taxon>Methanobacteriota</taxon>
        <taxon>Stenosarchaea group</taxon>
        <taxon>Methanomicrobia</taxon>
        <taxon>Methanomicrobiales</taxon>
        <taxon>Methanoregulaceae</taxon>
        <taxon>Methanoregula</taxon>
    </lineage>
</organism>
<dbReference type="AlphaFoldDB" id="L0HBC3"/>
<evidence type="ECO:0000256" key="1">
    <source>
        <dbReference type="ARBA" id="ARBA00022741"/>
    </source>
</evidence>
<dbReference type="eggNOG" id="arCOG01175">
    <property type="taxonomic scope" value="Archaea"/>
</dbReference>
<evidence type="ECO:0000256" key="2">
    <source>
        <dbReference type="ARBA" id="ARBA00022840"/>
    </source>
</evidence>
<dbReference type="PANTHER" id="PTHR43637">
    <property type="entry name" value="UPF0273 PROTEIN TM_0370"/>
    <property type="match status" value="1"/>
</dbReference>
<dbReference type="SUPFAM" id="SSF52540">
    <property type="entry name" value="P-loop containing nucleoside triphosphate hydrolases"/>
    <property type="match status" value="1"/>
</dbReference>
<reference evidence="5" key="1">
    <citation type="submission" date="2011-12" db="EMBL/GenBank/DDBJ databases">
        <title>Complete sequence of Methanoregula formicicum SMSP.</title>
        <authorList>
            <person name="Lucas S."/>
            <person name="Han J."/>
            <person name="Lapidus A."/>
            <person name="Cheng J.-F."/>
            <person name="Goodwin L."/>
            <person name="Pitluck S."/>
            <person name="Peters L."/>
            <person name="Ovchinnikova G."/>
            <person name="Teshima H."/>
            <person name="Detter J.C."/>
            <person name="Han C."/>
            <person name="Tapia R."/>
            <person name="Land M."/>
            <person name="Hauser L."/>
            <person name="Kyrpides N."/>
            <person name="Ivanova N."/>
            <person name="Pagani I."/>
            <person name="Imachi H."/>
            <person name="Tamaki H."/>
            <person name="Sekiguchi Y."/>
            <person name="Kamagata Y."/>
            <person name="Cadillo-Quiroz H."/>
            <person name="Zinder S."/>
            <person name="Liu W.-T."/>
            <person name="Woyke T."/>
        </authorList>
    </citation>
    <scope>NUCLEOTIDE SEQUENCE [LARGE SCALE GENOMIC DNA]</scope>
    <source>
        <strain evidence="5">DSM 22288 / NBRC 105244 / SMSP</strain>
    </source>
</reference>
<dbReference type="InterPro" id="IPR014774">
    <property type="entry name" value="KaiC-like_dom"/>
</dbReference>
<evidence type="ECO:0000313" key="4">
    <source>
        <dbReference type="EMBL" id="AGB01310.1"/>
    </source>
</evidence>
<keyword evidence="1" id="KW-0547">Nucleotide-binding</keyword>
<evidence type="ECO:0000259" key="3">
    <source>
        <dbReference type="Pfam" id="PF06745"/>
    </source>
</evidence>
<dbReference type="InParanoid" id="L0HBC3"/>
<dbReference type="GO" id="GO:0005524">
    <property type="term" value="F:ATP binding"/>
    <property type="evidence" value="ECO:0007669"/>
    <property type="project" value="UniProtKB-KW"/>
</dbReference>
<dbReference type="GeneID" id="14308902"/>
<keyword evidence="2" id="KW-0067">ATP-binding</keyword>
<gene>
    <name evidence="4" type="ordered locus">Metfor_0229</name>
</gene>
<dbReference type="OrthoDB" id="49590at2157"/>